<accession>A0A495WBV2</accession>
<organism evidence="2 3">
    <name type="scientific">Azonexus fungiphilus</name>
    <dbReference type="NCBI Taxonomy" id="146940"/>
    <lineage>
        <taxon>Bacteria</taxon>
        <taxon>Pseudomonadati</taxon>
        <taxon>Pseudomonadota</taxon>
        <taxon>Betaproteobacteria</taxon>
        <taxon>Rhodocyclales</taxon>
        <taxon>Azonexaceae</taxon>
        <taxon>Azonexus</taxon>
    </lineage>
</organism>
<gene>
    <name evidence="2" type="ORF">DFR40_2167</name>
</gene>
<sequence>MRRLLILFWLGLAALPAAAAVEVLATVPEWGALARELGGDRVRVFTATTALQDPHRIDARPSLLARARLARLVVANGAELETGWLPVVLRESGNASIQPGRDGYFEAAALVQRLDVPHRVDRAQGDVHAAGNPHVHLDPRNVLKVAGGLGERLARIDPDNAAFYQARLAAFTSRWQAAMARWEKAAAPLRGVPVVVHHQSFAYLSRWLGMEELGALEPKPGVEPSSGQLAALLQRQRERPARMVLRTAYQQAAASEWFAGRAGIPAVLLPFTVGGSSAAGDLFGLFDDSIERLLQALR</sequence>
<dbReference type="AlphaFoldDB" id="A0A495WBV2"/>
<proteinExistence type="predicted"/>
<dbReference type="Gene3D" id="3.40.50.1980">
    <property type="entry name" value="Nitrogenase molybdenum iron protein domain"/>
    <property type="match status" value="2"/>
</dbReference>
<dbReference type="InterPro" id="IPR050492">
    <property type="entry name" value="Bact_metal-bind_prot9"/>
</dbReference>
<keyword evidence="1" id="KW-0732">Signal</keyword>
<dbReference type="RefSeq" id="WP_121458481.1">
    <property type="nucleotide sequence ID" value="NZ_RBXP01000015.1"/>
</dbReference>
<keyword evidence="3" id="KW-1185">Reference proteome</keyword>
<dbReference type="GO" id="GO:0046872">
    <property type="term" value="F:metal ion binding"/>
    <property type="evidence" value="ECO:0007669"/>
    <property type="project" value="InterPro"/>
</dbReference>
<dbReference type="SUPFAM" id="SSF53807">
    <property type="entry name" value="Helical backbone' metal receptor"/>
    <property type="match status" value="1"/>
</dbReference>
<name>A0A495WBV2_9RHOO</name>
<dbReference type="PANTHER" id="PTHR42953:SF2">
    <property type="entry name" value="ADHESION PROTEIN"/>
    <property type="match status" value="1"/>
</dbReference>
<protein>
    <submittedName>
        <fullName evidence="2">Zinc/manganese transport system substrate-binding protein</fullName>
    </submittedName>
</protein>
<dbReference type="PANTHER" id="PTHR42953">
    <property type="entry name" value="HIGH-AFFINITY ZINC UPTAKE SYSTEM PROTEIN ZNUA-RELATED"/>
    <property type="match status" value="1"/>
</dbReference>
<evidence type="ECO:0000313" key="2">
    <source>
        <dbReference type="EMBL" id="RKT58223.1"/>
    </source>
</evidence>
<dbReference type="InterPro" id="IPR006127">
    <property type="entry name" value="ZnuA-like"/>
</dbReference>
<dbReference type="OrthoDB" id="9810636at2"/>
<feature type="signal peptide" evidence="1">
    <location>
        <begin position="1"/>
        <end position="19"/>
    </location>
</feature>
<reference evidence="2 3" key="1">
    <citation type="submission" date="2018-10" db="EMBL/GenBank/DDBJ databases">
        <title>Genomic Encyclopedia of Type Strains, Phase IV (KMG-IV): sequencing the most valuable type-strain genomes for metagenomic binning, comparative biology and taxonomic classification.</title>
        <authorList>
            <person name="Goeker M."/>
        </authorList>
    </citation>
    <scope>NUCLEOTIDE SEQUENCE [LARGE SCALE GENOMIC DNA]</scope>
    <source>
        <strain evidence="2 3">DSM 23841</strain>
    </source>
</reference>
<dbReference type="Pfam" id="PF01297">
    <property type="entry name" value="ZnuA"/>
    <property type="match status" value="1"/>
</dbReference>
<comment type="caution">
    <text evidence="2">The sequence shown here is derived from an EMBL/GenBank/DDBJ whole genome shotgun (WGS) entry which is preliminary data.</text>
</comment>
<evidence type="ECO:0000256" key="1">
    <source>
        <dbReference type="SAM" id="SignalP"/>
    </source>
</evidence>
<dbReference type="EMBL" id="RBXP01000015">
    <property type="protein sequence ID" value="RKT58223.1"/>
    <property type="molecule type" value="Genomic_DNA"/>
</dbReference>
<evidence type="ECO:0000313" key="3">
    <source>
        <dbReference type="Proteomes" id="UP000270626"/>
    </source>
</evidence>
<dbReference type="Proteomes" id="UP000270626">
    <property type="component" value="Unassembled WGS sequence"/>
</dbReference>
<dbReference type="GO" id="GO:0030001">
    <property type="term" value="P:metal ion transport"/>
    <property type="evidence" value="ECO:0007669"/>
    <property type="project" value="InterPro"/>
</dbReference>
<feature type="chain" id="PRO_5019756211" evidence="1">
    <location>
        <begin position="20"/>
        <end position="298"/>
    </location>
</feature>